<evidence type="ECO:0000256" key="4">
    <source>
        <dbReference type="ARBA" id="ARBA00023125"/>
    </source>
</evidence>
<feature type="domain" description="DNA-binding protein H-NS-like C-terminal" evidence="8">
    <location>
        <begin position="89"/>
        <end position="136"/>
    </location>
</feature>
<evidence type="ECO:0000313" key="9">
    <source>
        <dbReference type="EMBL" id="SOD38335.1"/>
    </source>
</evidence>
<evidence type="ECO:0000256" key="3">
    <source>
        <dbReference type="ARBA" id="ARBA00022490"/>
    </source>
</evidence>
<dbReference type="GO" id="GO:0001217">
    <property type="term" value="F:DNA-binding transcription repressor activity"/>
    <property type="evidence" value="ECO:0007669"/>
    <property type="project" value="TreeGrafter"/>
</dbReference>
<dbReference type="Pfam" id="PF00816">
    <property type="entry name" value="Histone_HNS"/>
    <property type="match status" value="1"/>
</dbReference>
<dbReference type="GO" id="GO:0000976">
    <property type="term" value="F:transcription cis-regulatory region binding"/>
    <property type="evidence" value="ECO:0007669"/>
    <property type="project" value="TreeGrafter"/>
</dbReference>
<evidence type="ECO:0000256" key="2">
    <source>
        <dbReference type="ARBA" id="ARBA00010610"/>
    </source>
</evidence>
<dbReference type="PANTHER" id="PTHR38097:SF2">
    <property type="entry name" value="DNA-BINDING PROTEIN STPA"/>
    <property type="match status" value="1"/>
</dbReference>
<keyword evidence="4 5" id="KW-0238">DNA-binding</keyword>
<comment type="similarity">
    <text evidence="2 5">Belongs to the histone-like protein H-NS family.</text>
</comment>
<feature type="compositionally biased region" description="Basic and acidic residues" evidence="7">
    <location>
        <begin position="37"/>
        <end position="55"/>
    </location>
</feature>
<protein>
    <recommendedName>
        <fullName evidence="5">DNA-binding protein</fullName>
    </recommendedName>
</protein>
<evidence type="ECO:0000313" key="10">
    <source>
        <dbReference type="Proteomes" id="UP000219271"/>
    </source>
</evidence>
<proteinExistence type="inferred from homology"/>
<sequence>MSEEFKAFSNIRTLRAKSRETSLEILEEILEKLTSIVEEKRHEEESGMKEKEERKVKLDAIREQLLADGIDPQELLGHYGSSSASKKQKSSRNPRPAKYKYTDENGNEKSWTGQGRTPKAIKSALDTGKNLDDFMI</sequence>
<evidence type="ECO:0000259" key="8">
    <source>
        <dbReference type="SMART" id="SM00528"/>
    </source>
</evidence>
<dbReference type="RefSeq" id="WP_097096272.1">
    <property type="nucleotide sequence ID" value="NZ_OCMY01000001.1"/>
</dbReference>
<dbReference type="InterPro" id="IPR001801">
    <property type="entry name" value="Histone_HNS"/>
</dbReference>
<dbReference type="SMART" id="SM00528">
    <property type="entry name" value="HNS"/>
    <property type="match status" value="1"/>
</dbReference>
<dbReference type="PIRSF" id="PIRSF002096">
    <property type="entry name" value="HnS"/>
    <property type="match status" value="1"/>
</dbReference>
<dbReference type="PANTHER" id="PTHR38097">
    <property type="match status" value="1"/>
</dbReference>
<dbReference type="InterPro" id="IPR037150">
    <property type="entry name" value="H-NS_C_dom_sf"/>
</dbReference>
<dbReference type="InterPro" id="IPR027454">
    <property type="entry name" value="Histone_HNS_N"/>
</dbReference>
<feature type="DNA-binding region" evidence="6">
    <location>
        <begin position="114"/>
        <end position="119"/>
    </location>
</feature>
<evidence type="ECO:0000256" key="6">
    <source>
        <dbReference type="PIRSR" id="PIRSR002096-1"/>
    </source>
</evidence>
<evidence type="ECO:0000256" key="5">
    <source>
        <dbReference type="PIRNR" id="PIRNR002096"/>
    </source>
</evidence>
<evidence type="ECO:0000256" key="7">
    <source>
        <dbReference type="SAM" id="MobiDB-lite"/>
    </source>
</evidence>
<dbReference type="Gene3D" id="4.10.430.10">
    <property type="entry name" value="Histone-like protein H-NS, C-terminal domain"/>
    <property type="match status" value="1"/>
</dbReference>
<dbReference type="GO" id="GO:0003680">
    <property type="term" value="F:minor groove of adenine-thymine-rich DNA binding"/>
    <property type="evidence" value="ECO:0007669"/>
    <property type="project" value="TreeGrafter"/>
</dbReference>
<dbReference type="GO" id="GO:0032993">
    <property type="term" value="C:protein-DNA complex"/>
    <property type="evidence" value="ECO:0007669"/>
    <property type="project" value="TreeGrafter"/>
</dbReference>
<dbReference type="SUPFAM" id="SSF81273">
    <property type="entry name" value="H-NS histone-like proteins"/>
    <property type="match status" value="2"/>
</dbReference>
<dbReference type="Gene3D" id="1.10.287.1050">
    <property type="entry name" value="H-NS histone-like proteins"/>
    <property type="match status" value="1"/>
</dbReference>
<dbReference type="GO" id="GO:0046983">
    <property type="term" value="F:protein dimerization activity"/>
    <property type="evidence" value="ECO:0007669"/>
    <property type="project" value="InterPro"/>
</dbReference>
<dbReference type="InterPro" id="IPR027444">
    <property type="entry name" value="H-NS_C_dom"/>
</dbReference>
<dbReference type="EMBL" id="OCMY01000001">
    <property type="protein sequence ID" value="SOD38335.1"/>
    <property type="molecule type" value="Genomic_DNA"/>
</dbReference>
<feature type="region of interest" description="Disordered" evidence="7">
    <location>
        <begin position="36"/>
        <end position="55"/>
    </location>
</feature>
<dbReference type="InterPro" id="IPR054180">
    <property type="entry name" value="H-NS-like_N"/>
</dbReference>
<reference evidence="10" key="1">
    <citation type="submission" date="2017-09" db="EMBL/GenBank/DDBJ databases">
        <authorList>
            <person name="Varghese N."/>
            <person name="Submissions S."/>
        </authorList>
    </citation>
    <scope>NUCLEOTIDE SEQUENCE [LARGE SCALE GENOMIC DNA]</scope>
    <source>
        <strain evidence="10">JKS000234</strain>
    </source>
</reference>
<evidence type="ECO:0000256" key="1">
    <source>
        <dbReference type="ARBA" id="ARBA00004453"/>
    </source>
</evidence>
<accession>A0A286BW26</accession>
<dbReference type="GO" id="GO:0030527">
    <property type="term" value="F:structural constituent of chromatin"/>
    <property type="evidence" value="ECO:0007669"/>
    <property type="project" value="InterPro"/>
</dbReference>
<dbReference type="Proteomes" id="UP000219271">
    <property type="component" value="Unassembled WGS sequence"/>
</dbReference>
<dbReference type="OrthoDB" id="6088948at2"/>
<dbReference type="Pfam" id="PF22470">
    <property type="entry name" value="Histone_HNS_N"/>
    <property type="match status" value="1"/>
</dbReference>
<organism evidence="9 10">
    <name type="scientific">Candidatus Pantoea floridensis</name>
    <dbReference type="NCBI Taxonomy" id="1938870"/>
    <lineage>
        <taxon>Bacteria</taxon>
        <taxon>Pseudomonadati</taxon>
        <taxon>Pseudomonadota</taxon>
        <taxon>Gammaproteobacteria</taxon>
        <taxon>Enterobacterales</taxon>
        <taxon>Erwiniaceae</taxon>
        <taxon>Pantoea</taxon>
    </lineage>
</organism>
<dbReference type="GO" id="GO:0003681">
    <property type="term" value="F:bent DNA binding"/>
    <property type="evidence" value="ECO:0007669"/>
    <property type="project" value="TreeGrafter"/>
</dbReference>
<keyword evidence="10" id="KW-1185">Reference proteome</keyword>
<comment type="subcellular location">
    <subcellularLocation>
        <location evidence="1">Cytoplasm</location>
        <location evidence="1">Nucleoid</location>
    </subcellularLocation>
</comment>
<keyword evidence="3" id="KW-0963">Cytoplasm</keyword>
<dbReference type="AlphaFoldDB" id="A0A286BW26"/>
<gene>
    <name evidence="9" type="ORF">SAMN06273570_2734</name>
</gene>
<feature type="compositionally biased region" description="Basic residues" evidence="7">
    <location>
        <begin position="86"/>
        <end position="98"/>
    </location>
</feature>
<dbReference type="FunFam" id="4.10.430.10:FF:000001">
    <property type="entry name" value="DNA-binding protein"/>
    <property type="match status" value="1"/>
</dbReference>
<dbReference type="GO" id="GO:0005829">
    <property type="term" value="C:cytosol"/>
    <property type="evidence" value="ECO:0007669"/>
    <property type="project" value="TreeGrafter"/>
</dbReference>
<dbReference type="GO" id="GO:0009295">
    <property type="term" value="C:nucleoid"/>
    <property type="evidence" value="ECO:0007669"/>
    <property type="project" value="UniProtKB-SubCell"/>
</dbReference>
<name>A0A286BW26_9GAMM</name>
<feature type="region of interest" description="Disordered" evidence="7">
    <location>
        <begin position="72"/>
        <end position="136"/>
    </location>
</feature>